<evidence type="ECO:0000313" key="2">
    <source>
        <dbReference type="EMBL" id="GDY70445.1"/>
    </source>
</evidence>
<name>A0A4D4MF90_STRAX</name>
<dbReference type="Proteomes" id="UP000302139">
    <property type="component" value="Unassembled WGS sequence"/>
</dbReference>
<evidence type="ECO:0000256" key="1">
    <source>
        <dbReference type="SAM" id="MobiDB-lite"/>
    </source>
</evidence>
<gene>
    <name evidence="2" type="ORF">SAV14893_098380</name>
</gene>
<feature type="compositionally biased region" description="Low complexity" evidence="1">
    <location>
        <begin position="556"/>
        <end position="565"/>
    </location>
</feature>
<feature type="region of interest" description="Disordered" evidence="1">
    <location>
        <begin position="556"/>
        <end position="575"/>
    </location>
</feature>
<evidence type="ECO:0000313" key="3">
    <source>
        <dbReference type="Proteomes" id="UP000302139"/>
    </source>
</evidence>
<organism evidence="2 3">
    <name type="scientific">Streptomyces avermitilis</name>
    <dbReference type="NCBI Taxonomy" id="33903"/>
    <lineage>
        <taxon>Bacteria</taxon>
        <taxon>Bacillati</taxon>
        <taxon>Actinomycetota</taxon>
        <taxon>Actinomycetes</taxon>
        <taxon>Kitasatosporales</taxon>
        <taxon>Streptomycetaceae</taxon>
        <taxon>Streptomyces</taxon>
    </lineage>
</organism>
<proteinExistence type="predicted"/>
<sequence length="606" mass="63428">MSAGAASAATLDHPLWESIDNSVDGAPAGRVRRQRVRVPMRLVSSPHYQDVALSVYVKVKALGLRPEGCQAKSTTIASYLGLSTASVERGMTQLRRPGPDGVVELFSDRRTLPGGTGTSAVRTVRAMTRTEAFVWLPVAAAEDLTPRELRAFALIAYAQARGITLTEAELAAGLRHHSGQKAGQPLSVTAASAVVDEVEAARWVTVQRRAGAQGRHRYIAHDIAPEARPEGGCAAVAGAVEAGVTSGSQESVSSLVGEGSGSPVGEGSLANEESPRTDSPDDEGAFLSPAVGEVPVVEGAGAVENSAAASARAEGGGGLALRAGGNSRPSPSKPETEKRSSRDGGSRRSSYDGPQLAMNPQIYAVLEPVHLLLERVNSDFVVRQIARAVGRQLREGTDAERLHHRLTARFSKVMLSEIRDPGRWLLGVALPRWGCGFQDCEAGVLWSTGKDCEVCAEIVQDKTAARRHAQRIEQGLCPEHGTRPGPGGHCVDCVLDDAIRNPASAPAPAQREPEGPPRGSCGDCGARIVVVGRALEDGLCKLCREEAAALAAASAPAAAPRQAGPVTAEQQTCSGRDGTVPCGRKPLPFRNVCGVHRVQELAGEVA</sequence>
<feature type="region of interest" description="Disordered" evidence="1">
    <location>
        <begin position="313"/>
        <end position="355"/>
    </location>
</feature>
<feature type="region of interest" description="Disordered" evidence="1">
    <location>
        <begin position="248"/>
        <end position="287"/>
    </location>
</feature>
<reference evidence="2 3" key="1">
    <citation type="submission" date="2019-04" db="EMBL/GenBank/DDBJ databases">
        <title>Draft genome sequences of Streptomyces avermitilis NBRC 14893.</title>
        <authorList>
            <person name="Komaki H."/>
            <person name="Tamura T."/>
            <person name="Hosoyama A."/>
        </authorList>
    </citation>
    <scope>NUCLEOTIDE SEQUENCE [LARGE SCALE GENOMIC DNA]</scope>
    <source>
        <strain evidence="2 3">NBRC 14893</strain>
    </source>
</reference>
<protein>
    <submittedName>
        <fullName evidence="2">Uncharacterized protein</fullName>
    </submittedName>
</protein>
<dbReference type="OMA" id="IRDPGRW"/>
<comment type="caution">
    <text evidence="2">The sequence shown here is derived from an EMBL/GenBank/DDBJ whole genome shotgun (WGS) entry which is preliminary data.</text>
</comment>
<dbReference type="AlphaFoldDB" id="A0A4D4MF90"/>
<feature type="compositionally biased region" description="Low complexity" evidence="1">
    <location>
        <begin position="248"/>
        <end position="257"/>
    </location>
</feature>
<feature type="compositionally biased region" description="Basic and acidic residues" evidence="1">
    <location>
        <begin position="334"/>
        <end position="350"/>
    </location>
</feature>
<dbReference type="EMBL" id="BJHX01000005">
    <property type="protein sequence ID" value="GDY70445.1"/>
    <property type="molecule type" value="Genomic_DNA"/>
</dbReference>
<accession>A0A4D4MF90</accession>